<keyword evidence="1" id="KW-0548">Nucleotidyltransferase</keyword>
<reference evidence="1" key="1">
    <citation type="journal article" date="2003" name="Intervirology">
        <title>Molecular diversity of partial-length genomic segment 2 of human picobirnavirus.</title>
        <authorList>
            <person name="Martinez L.C."/>
            <person name="Giordano M.O."/>
            <person name="Isa M.B."/>
            <person name="Alvarado L.F."/>
            <person name="Pavan J.V."/>
            <person name="Rinaldi D."/>
            <person name="Nates S.V."/>
        </authorList>
    </citation>
    <scope>NUCLEOTIDE SEQUENCE</scope>
    <source>
        <strain evidence="1">651-ARG-97</strain>
    </source>
</reference>
<feature type="non-terminal residue" evidence="1">
    <location>
        <position position="1"/>
    </location>
</feature>
<feature type="non-terminal residue" evidence="1">
    <location>
        <position position="56"/>
    </location>
</feature>
<dbReference type="GO" id="GO:0003968">
    <property type="term" value="F:RNA-directed RNA polymerase activity"/>
    <property type="evidence" value="ECO:0007669"/>
    <property type="project" value="UniProtKB-KW"/>
</dbReference>
<sequence>FGINVLELQLYHPLIAALQAHSDVPANVSMVAVDWAITALFDTKETKDSILCTDFS</sequence>
<keyword evidence="1" id="KW-0696">RNA-directed RNA polymerase</keyword>
<keyword evidence="1" id="KW-0808">Transferase</keyword>
<proteinExistence type="predicted"/>
<organism evidence="1">
    <name type="scientific">Human picobirnavirus</name>
    <dbReference type="NCBI Taxonomy" id="145856"/>
    <lineage>
        <taxon>Viruses</taxon>
        <taxon>Riboviria</taxon>
        <taxon>Orthornavirae</taxon>
        <taxon>Pisuviricota</taxon>
        <taxon>Duplopiviricetes</taxon>
        <taxon>Durnavirales</taxon>
        <taxon>Picobirnaviridae</taxon>
        <taxon>Orthopicobirnavirus</taxon>
        <taxon>Orthopicobirnavirus hominis</taxon>
    </lineage>
</organism>
<protein>
    <submittedName>
        <fullName evidence="1">RNA-dependent RNA polymerase</fullName>
    </submittedName>
</protein>
<evidence type="ECO:0000313" key="1">
    <source>
        <dbReference type="EMBL" id="AAX51237.1"/>
    </source>
</evidence>
<accession>Q58HJ5</accession>
<dbReference type="EMBL" id="AY949206">
    <property type="protein sequence ID" value="AAX51237.1"/>
    <property type="molecule type" value="Genomic_RNA"/>
</dbReference>
<reference evidence="1" key="2">
    <citation type="submission" date="2005-03" db="EMBL/GenBank/DDBJ databases">
        <authorList>
            <person name="Martinez L.C."/>
            <person name="Nates S.V."/>
            <person name="Isa M.B."/>
            <person name="Rinaldi D.E."/>
            <person name="Alvarado L.F."/>
            <person name="Pavan J.V."/>
            <person name="Giordano M.O."/>
        </authorList>
    </citation>
    <scope>NUCLEOTIDE SEQUENCE</scope>
    <source>
        <strain evidence="1">651-ARG-97</strain>
    </source>
</reference>
<name>Q58HJ5_HPBV</name>
<organismHost>
    <name type="scientific">Homo sapiens</name>
    <name type="common">Human</name>
    <dbReference type="NCBI Taxonomy" id="9606"/>
</organismHost>